<evidence type="ECO:0000256" key="4">
    <source>
        <dbReference type="ARBA" id="ARBA00022692"/>
    </source>
</evidence>
<keyword evidence="9" id="KW-1185">Reference proteome</keyword>
<keyword evidence="3" id="KW-1003">Cell membrane</keyword>
<name>A0ABW8Z675_9BURK</name>
<keyword evidence="6 7" id="KW-0472">Membrane</keyword>
<keyword evidence="5 7" id="KW-1133">Transmembrane helix</keyword>
<proteinExistence type="inferred from homology"/>
<evidence type="ECO:0000256" key="7">
    <source>
        <dbReference type="SAM" id="Phobius"/>
    </source>
</evidence>
<dbReference type="Pfam" id="PF07681">
    <property type="entry name" value="DoxX"/>
    <property type="match status" value="1"/>
</dbReference>
<keyword evidence="4 7" id="KW-0812">Transmembrane</keyword>
<dbReference type="RefSeq" id="WP_408166340.1">
    <property type="nucleotide sequence ID" value="NZ_JAQQFR010000003.1"/>
</dbReference>
<feature type="transmembrane region" description="Helical" evidence="7">
    <location>
        <begin position="32"/>
        <end position="51"/>
    </location>
</feature>
<evidence type="ECO:0000256" key="5">
    <source>
        <dbReference type="ARBA" id="ARBA00022989"/>
    </source>
</evidence>
<dbReference type="Proteomes" id="UP001629214">
    <property type="component" value="Unassembled WGS sequence"/>
</dbReference>
<comment type="caution">
    <text evidence="8">The sequence shown here is derived from an EMBL/GenBank/DDBJ whole genome shotgun (WGS) entry which is preliminary data.</text>
</comment>
<dbReference type="EMBL" id="JAQQFR010000003">
    <property type="protein sequence ID" value="MFL9877818.1"/>
    <property type="molecule type" value="Genomic_DNA"/>
</dbReference>
<feature type="transmembrane region" description="Helical" evidence="7">
    <location>
        <begin position="126"/>
        <end position="145"/>
    </location>
</feature>
<evidence type="ECO:0000313" key="9">
    <source>
        <dbReference type="Proteomes" id="UP001629214"/>
    </source>
</evidence>
<comment type="subcellular location">
    <subcellularLocation>
        <location evidence="1">Cell membrane</location>
        <topology evidence="1">Multi-pass membrane protein</topology>
    </subcellularLocation>
</comment>
<feature type="transmembrane region" description="Helical" evidence="7">
    <location>
        <begin position="72"/>
        <end position="91"/>
    </location>
</feature>
<dbReference type="PANTHER" id="PTHR33452:SF1">
    <property type="entry name" value="INNER MEMBRANE PROTEIN YPHA-RELATED"/>
    <property type="match status" value="1"/>
</dbReference>
<protein>
    <submittedName>
        <fullName evidence="8">DoxX family protein</fullName>
    </submittedName>
</protein>
<evidence type="ECO:0000256" key="1">
    <source>
        <dbReference type="ARBA" id="ARBA00004651"/>
    </source>
</evidence>
<gene>
    <name evidence="8" type="ORF">PQR63_05480</name>
</gene>
<evidence type="ECO:0000256" key="3">
    <source>
        <dbReference type="ARBA" id="ARBA00022475"/>
    </source>
</evidence>
<evidence type="ECO:0000256" key="2">
    <source>
        <dbReference type="ARBA" id="ARBA00006679"/>
    </source>
</evidence>
<evidence type="ECO:0000313" key="8">
    <source>
        <dbReference type="EMBL" id="MFL9877818.1"/>
    </source>
</evidence>
<accession>A0ABW8Z675</accession>
<sequence>MQTYQTAPTTQSGQTVKQTWLPRLLWAPAQDLGLLFLRLSGALLLLYVHGLPKIINFANVQHIDDPLHVGRAFTLGFAIFAEVLCPVLIVPGILTRLASAAVLVLLSVSMFLVHSDWSIAEGQFGWLLMIVFGSIALMGAGGFSIDAALSQKVED</sequence>
<comment type="similarity">
    <text evidence="2">Belongs to the DoxX family.</text>
</comment>
<reference evidence="8 9" key="1">
    <citation type="journal article" date="2024" name="Chem. Sci.">
        <title>Discovery of megapolipeptins by genome mining of a Burkholderiales bacteria collection.</title>
        <authorList>
            <person name="Paulo B.S."/>
            <person name="Recchia M.J.J."/>
            <person name="Lee S."/>
            <person name="Fergusson C.H."/>
            <person name="Romanowski S.B."/>
            <person name="Hernandez A."/>
            <person name="Krull N."/>
            <person name="Liu D.Y."/>
            <person name="Cavanagh H."/>
            <person name="Bos A."/>
            <person name="Gray C.A."/>
            <person name="Murphy B.T."/>
            <person name="Linington R.G."/>
            <person name="Eustaquio A.S."/>
        </authorList>
    </citation>
    <scope>NUCLEOTIDE SEQUENCE [LARGE SCALE GENOMIC DNA]</scope>
    <source>
        <strain evidence="8 9">RL21-008-BIB-B</strain>
    </source>
</reference>
<dbReference type="PANTHER" id="PTHR33452">
    <property type="entry name" value="OXIDOREDUCTASE CATD-RELATED"/>
    <property type="match status" value="1"/>
</dbReference>
<evidence type="ECO:0000256" key="6">
    <source>
        <dbReference type="ARBA" id="ARBA00023136"/>
    </source>
</evidence>
<dbReference type="InterPro" id="IPR051907">
    <property type="entry name" value="DoxX-like_oxidoreductase"/>
</dbReference>
<feature type="transmembrane region" description="Helical" evidence="7">
    <location>
        <begin position="97"/>
        <end position="114"/>
    </location>
</feature>
<organism evidence="8 9">
    <name type="scientific">Herbaspirillum rhizosphaerae</name>
    <dbReference type="NCBI Taxonomy" id="346179"/>
    <lineage>
        <taxon>Bacteria</taxon>
        <taxon>Pseudomonadati</taxon>
        <taxon>Pseudomonadota</taxon>
        <taxon>Betaproteobacteria</taxon>
        <taxon>Burkholderiales</taxon>
        <taxon>Oxalobacteraceae</taxon>
        <taxon>Herbaspirillum</taxon>
    </lineage>
</organism>
<dbReference type="InterPro" id="IPR032808">
    <property type="entry name" value="DoxX"/>
</dbReference>